<evidence type="ECO:0000256" key="9">
    <source>
        <dbReference type="RuleBase" id="RU363032"/>
    </source>
</evidence>
<evidence type="ECO:0000256" key="4">
    <source>
        <dbReference type="ARBA" id="ARBA00022475"/>
    </source>
</evidence>
<evidence type="ECO:0000256" key="3">
    <source>
        <dbReference type="ARBA" id="ARBA00022448"/>
    </source>
</evidence>
<evidence type="ECO:0000313" key="12">
    <source>
        <dbReference type="Proteomes" id="UP000246132"/>
    </source>
</evidence>
<dbReference type="Pfam" id="PF00528">
    <property type="entry name" value="BPD_transp_1"/>
    <property type="match status" value="1"/>
</dbReference>
<dbReference type="CDD" id="cd06261">
    <property type="entry name" value="TM_PBP2"/>
    <property type="match status" value="1"/>
</dbReference>
<name>A0A3A8AIM3_9HYPH</name>
<dbReference type="InterPro" id="IPR035906">
    <property type="entry name" value="MetI-like_sf"/>
</dbReference>
<protein>
    <submittedName>
        <fullName evidence="11">ABC transporter permease subunit</fullName>
    </submittedName>
</protein>
<keyword evidence="7 9" id="KW-1133">Transmembrane helix</keyword>
<dbReference type="PANTHER" id="PTHR30133:SF2">
    <property type="entry name" value="ARGININE ABC TRANSPORTER PERMEASE PROTEIN ARTQ"/>
    <property type="match status" value="1"/>
</dbReference>
<keyword evidence="3 9" id="KW-0813">Transport</keyword>
<dbReference type="InterPro" id="IPR010065">
    <property type="entry name" value="AA_ABC_transptr_permease_3TM"/>
</dbReference>
<dbReference type="Gene3D" id="1.10.3720.10">
    <property type="entry name" value="MetI-like"/>
    <property type="match status" value="1"/>
</dbReference>
<sequence>MHWHFCLHRRNRTMRCRYGGQHCDRLCLRDHHQGLAGAMNWTLFSIGANGWGDELLWGFALTMTLAIAAYVIGTVIGLFAALALLSKSRILRPVSAAYGTIFRSVPELLILFLTYYGAALMIRSTFALIGIDLRVSLDAFTAGVVALALVHGAYTAEVFRGAIISVPTGLREAARSLGMTPFVTFHRIVFPVALRYAFPGLSNLWMVMIKNTPLVSAIGLADLIGQANTAGQNTKHYFAFFTAALIAYLLVSAVSLWGQIRLERNLTRHLPKQGSWSP</sequence>
<keyword evidence="5" id="KW-0997">Cell inner membrane</keyword>
<keyword evidence="8 9" id="KW-0472">Membrane</keyword>
<dbReference type="Proteomes" id="UP000246132">
    <property type="component" value="Unassembled WGS sequence"/>
</dbReference>
<evidence type="ECO:0000256" key="6">
    <source>
        <dbReference type="ARBA" id="ARBA00022692"/>
    </source>
</evidence>
<evidence type="ECO:0000256" key="1">
    <source>
        <dbReference type="ARBA" id="ARBA00004429"/>
    </source>
</evidence>
<evidence type="ECO:0000313" key="11">
    <source>
        <dbReference type="EMBL" id="RKF07530.1"/>
    </source>
</evidence>
<feature type="transmembrane region" description="Helical" evidence="9">
    <location>
        <begin position="108"/>
        <end position="131"/>
    </location>
</feature>
<evidence type="ECO:0000256" key="5">
    <source>
        <dbReference type="ARBA" id="ARBA00022519"/>
    </source>
</evidence>
<evidence type="ECO:0000256" key="2">
    <source>
        <dbReference type="ARBA" id="ARBA00010072"/>
    </source>
</evidence>
<dbReference type="InterPro" id="IPR051613">
    <property type="entry name" value="ABC_transp_permease_HisMQ"/>
</dbReference>
<proteinExistence type="inferred from homology"/>
<dbReference type="GO" id="GO:0043190">
    <property type="term" value="C:ATP-binding cassette (ABC) transporter complex"/>
    <property type="evidence" value="ECO:0007669"/>
    <property type="project" value="InterPro"/>
</dbReference>
<accession>A0A3A8AIM3</accession>
<dbReference type="SUPFAM" id="SSF161098">
    <property type="entry name" value="MetI-like"/>
    <property type="match status" value="1"/>
</dbReference>
<gene>
    <name evidence="11" type="ORF">DEM25_007020</name>
</gene>
<dbReference type="InterPro" id="IPR000515">
    <property type="entry name" value="MetI-like"/>
</dbReference>
<feature type="transmembrane region" description="Helical" evidence="9">
    <location>
        <begin position="55"/>
        <end position="85"/>
    </location>
</feature>
<dbReference type="GO" id="GO:0022857">
    <property type="term" value="F:transmembrane transporter activity"/>
    <property type="evidence" value="ECO:0007669"/>
    <property type="project" value="InterPro"/>
</dbReference>
<dbReference type="NCBIfam" id="TIGR01726">
    <property type="entry name" value="HEQRo_perm_3TM"/>
    <property type="match status" value="1"/>
</dbReference>
<dbReference type="EMBL" id="QFWV02000004">
    <property type="protein sequence ID" value="RKF07530.1"/>
    <property type="molecule type" value="Genomic_DNA"/>
</dbReference>
<keyword evidence="4" id="KW-1003">Cell membrane</keyword>
<comment type="similarity">
    <text evidence="2">Belongs to the binding-protein-dependent transport system permease family. HisMQ subfamily.</text>
</comment>
<feature type="transmembrane region" description="Helical" evidence="9">
    <location>
        <begin position="177"/>
        <end position="198"/>
    </location>
</feature>
<dbReference type="PROSITE" id="PS50928">
    <property type="entry name" value="ABC_TM1"/>
    <property type="match status" value="1"/>
</dbReference>
<feature type="transmembrane region" description="Helical" evidence="9">
    <location>
        <begin position="137"/>
        <end position="156"/>
    </location>
</feature>
<feature type="transmembrane region" description="Helical" evidence="9">
    <location>
        <begin position="237"/>
        <end position="260"/>
    </location>
</feature>
<reference evidence="11 12" key="1">
    <citation type="journal article" date="2018" name="Int. J. Syst. Bacteriol.">
        <title>Oceaniradius stylonemae gen. nov., sp. nov., isolated from a red alga, Stylonema cornu-cervi.</title>
        <authorList>
            <person name="Jeong S."/>
        </authorList>
    </citation>
    <scope>NUCLEOTIDE SEQUENCE [LARGE SCALE GENOMIC DNA]</scope>
    <source>
        <strain evidence="11 12">StC1</strain>
    </source>
</reference>
<comment type="caution">
    <text evidence="11">The sequence shown here is derived from an EMBL/GenBank/DDBJ whole genome shotgun (WGS) entry which is preliminary data.</text>
</comment>
<comment type="subcellular location">
    <subcellularLocation>
        <location evidence="1">Cell inner membrane</location>
        <topology evidence="1">Multi-pass membrane protein</topology>
    </subcellularLocation>
    <subcellularLocation>
        <location evidence="9">Cell membrane</location>
        <topology evidence="9">Multi-pass membrane protein</topology>
    </subcellularLocation>
</comment>
<keyword evidence="6 9" id="KW-0812">Transmembrane</keyword>
<organism evidence="11 12">
    <name type="scientific">Oceaniradius stylonematis</name>
    <dbReference type="NCBI Taxonomy" id="2184161"/>
    <lineage>
        <taxon>Bacteria</taxon>
        <taxon>Pseudomonadati</taxon>
        <taxon>Pseudomonadota</taxon>
        <taxon>Alphaproteobacteria</taxon>
        <taxon>Hyphomicrobiales</taxon>
        <taxon>Ahrensiaceae</taxon>
        <taxon>Oceaniradius</taxon>
    </lineage>
</organism>
<dbReference type="PANTHER" id="PTHR30133">
    <property type="entry name" value="CATIONIC AMINO ACID TRANSPORTER, MEMBRANE COMPONENT"/>
    <property type="match status" value="1"/>
</dbReference>
<evidence type="ECO:0000259" key="10">
    <source>
        <dbReference type="PROSITE" id="PS50928"/>
    </source>
</evidence>
<evidence type="ECO:0000256" key="7">
    <source>
        <dbReference type="ARBA" id="ARBA00022989"/>
    </source>
</evidence>
<dbReference type="AlphaFoldDB" id="A0A3A8AIM3"/>
<evidence type="ECO:0000256" key="8">
    <source>
        <dbReference type="ARBA" id="ARBA00023136"/>
    </source>
</evidence>
<keyword evidence="12" id="KW-1185">Reference proteome</keyword>
<feature type="domain" description="ABC transmembrane type-1" evidence="10">
    <location>
        <begin position="59"/>
        <end position="258"/>
    </location>
</feature>